<feature type="binding site" evidence="9">
    <location>
        <position position="84"/>
    </location>
    <ligand>
        <name>substrate</name>
    </ligand>
</feature>
<dbReference type="PANTHER" id="PTHR32119:SF2">
    <property type="entry name" value="OROTIDINE 5'-PHOSPHATE DECARBOXYLASE"/>
    <property type="match status" value="1"/>
</dbReference>
<dbReference type="InterPro" id="IPR014732">
    <property type="entry name" value="OMPdecase"/>
</dbReference>
<reference evidence="13" key="1">
    <citation type="journal article" date="2015" name="J. Biotechnol.">
        <title>The structure of the Cyberlindnera jadinii genome and its relation to Candida utilis analyzed by the occurrence of single nucleotide polymorphisms.</title>
        <authorList>
            <person name="Rupp O."/>
            <person name="Brinkrolf K."/>
            <person name="Buerth C."/>
            <person name="Kunigo M."/>
            <person name="Schneider J."/>
            <person name="Jaenicke S."/>
            <person name="Goesmann A."/>
            <person name="Puehler A."/>
            <person name="Jaeger K.-E."/>
            <person name="Ernst J.F."/>
        </authorList>
    </citation>
    <scope>NUCLEOTIDE SEQUENCE [LARGE SCALE GENOMIC DNA]</scope>
    <source>
        <strain evidence="13">ATCC 18201 / CBS 1600 / BCRC 20928 / JCM 3617 / NBRC 0987 / NRRL Y-1542</strain>
    </source>
</reference>
<comment type="pathway">
    <text evidence="1 10">Pyrimidine metabolism; UMP biosynthesis via de novo pathway; UMP from orotate: step 2/2.</text>
</comment>
<feature type="binding site" evidence="9">
    <location>
        <position position="240"/>
    </location>
    <ligand>
        <name>substrate</name>
    </ligand>
</feature>
<evidence type="ECO:0000256" key="8">
    <source>
        <dbReference type="PIRSR" id="PIRSR614732-1"/>
    </source>
</evidence>
<dbReference type="Gene3D" id="3.20.20.70">
    <property type="entry name" value="Aldolase class I"/>
    <property type="match status" value="1"/>
</dbReference>
<accession>A0A0H5C2T3</accession>
<dbReference type="GO" id="GO:0005829">
    <property type="term" value="C:cytosol"/>
    <property type="evidence" value="ECO:0007669"/>
    <property type="project" value="TreeGrafter"/>
</dbReference>
<comment type="similarity">
    <text evidence="2 10">Belongs to the OMP decarboxylase family.</text>
</comment>
<keyword evidence="7 10" id="KW-0456">Lyase</keyword>
<keyword evidence="5 10" id="KW-0210">Decarboxylase</keyword>
<dbReference type="InterPro" id="IPR001754">
    <property type="entry name" value="OMPdeCOase_dom"/>
</dbReference>
<evidence type="ECO:0000256" key="3">
    <source>
        <dbReference type="ARBA" id="ARBA00012321"/>
    </source>
</evidence>
<dbReference type="EMBL" id="CDQK01000003">
    <property type="protein sequence ID" value="CEP22116.1"/>
    <property type="molecule type" value="Genomic_DNA"/>
</dbReference>
<feature type="domain" description="Orotidine 5'-phosphate decarboxylase" evidence="11">
    <location>
        <begin position="56"/>
        <end position="275"/>
    </location>
</feature>
<feature type="active site" description="For OMPdecase activity" evidence="8">
    <location>
        <position position="116"/>
    </location>
</feature>
<dbReference type="SUPFAM" id="SSF51366">
    <property type="entry name" value="Ribulose-phoshate binding barrel"/>
    <property type="match status" value="1"/>
</dbReference>
<feature type="binding site" evidence="9">
    <location>
        <position position="62"/>
    </location>
    <ligand>
        <name>substrate</name>
    </ligand>
</feature>
<dbReference type="NCBIfam" id="TIGR01740">
    <property type="entry name" value="pyrF"/>
    <property type="match status" value="1"/>
</dbReference>
<feature type="binding site" evidence="9">
    <location>
        <position position="179"/>
    </location>
    <ligand>
        <name>substrate</name>
    </ligand>
</feature>
<name>A0A0H5C2T3_CYBJN</name>
<evidence type="ECO:0000256" key="1">
    <source>
        <dbReference type="ARBA" id="ARBA00004861"/>
    </source>
</evidence>
<keyword evidence="6 10" id="KW-0665">Pyrimidine biosynthesis</keyword>
<dbReference type="InterPro" id="IPR011060">
    <property type="entry name" value="RibuloseP-bd_barrel"/>
</dbReference>
<evidence type="ECO:0000256" key="10">
    <source>
        <dbReference type="RuleBase" id="RU000512"/>
    </source>
</evidence>
<sequence>MKNFKLISSFKGNSKLRLLKTLRKMVTTLSYTERASQHPSPLAKRLFALMESKKTNLCASVDVRTTEELLKLVDTLGPYICLLKTHIDIIDDFSMESTVAPLLELSKKHNFLIFEDRKFADIGNTVKAQYAGGAFKIAQWADITNAHGVTGAGIVKGLKEAAQETTDEPRGLLMLAELSSKGSLAHGTYTEETVEIAKTDKDFCIGFIAQRDMGGREDGFDWIIMTPGVGLDDKGDSLGQQYRTVDEVVSGGSDIIIVGRGLFGKGRDPTVEGERYRKAGWDAYLKRCSAQ</sequence>
<dbReference type="SMART" id="SM00934">
    <property type="entry name" value="OMPdecase"/>
    <property type="match status" value="1"/>
</dbReference>
<evidence type="ECO:0000256" key="4">
    <source>
        <dbReference type="ARBA" id="ARBA00021923"/>
    </source>
</evidence>
<dbReference type="Pfam" id="PF00215">
    <property type="entry name" value="OMPdecase"/>
    <property type="match status" value="1"/>
</dbReference>
<comment type="catalytic activity">
    <reaction evidence="10">
        <text>orotidine 5'-phosphate + H(+) = UMP + CO2</text>
        <dbReference type="Rhea" id="RHEA:11596"/>
        <dbReference type="ChEBI" id="CHEBI:15378"/>
        <dbReference type="ChEBI" id="CHEBI:16526"/>
        <dbReference type="ChEBI" id="CHEBI:57538"/>
        <dbReference type="ChEBI" id="CHEBI:57865"/>
        <dbReference type="EC" id="4.1.1.23"/>
    </reaction>
</comment>
<dbReference type="InterPro" id="IPR013785">
    <property type="entry name" value="Aldolase_TIM"/>
</dbReference>
<dbReference type="PROSITE" id="PS00156">
    <property type="entry name" value="OMPDECASE"/>
    <property type="match status" value="1"/>
</dbReference>
<dbReference type="CDD" id="cd04725">
    <property type="entry name" value="OMP_decarboxylase_like"/>
    <property type="match status" value="1"/>
</dbReference>
<evidence type="ECO:0000256" key="7">
    <source>
        <dbReference type="ARBA" id="ARBA00023239"/>
    </source>
</evidence>
<proteinExistence type="inferred from homology"/>
<dbReference type="InterPro" id="IPR018089">
    <property type="entry name" value="OMPdecase_AS"/>
</dbReference>
<dbReference type="EC" id="4.1.1.23" evidence="3 10"/>
<feature type="binding site" evidence="9">
    <location>
        <position position="260"/>
    </location>
    <ligand>
        <name>substrate</name>
    </ligand>
</feature>
<evidence type="ECO:0000256" key="6">
    <source>
        <dbReference type="ARBA" id="ARBA00022975"/>
    </source>
</evidence>
<dbReference type="AlphaFoldDB" id="A0A0H5C2T3"/>
<dbReference type="GO" id="GO:0006207">
    <property type="term" value="P:'de novo' pyrimidine nucleobase biosynthetic process"/>
    <property type="evidence" value="ECO:0007669"/>
    <property type="project" value="InterPro"/>
</dbReference>
<dbReference type="FunFam" id="3.20.20.70:FF:000114">
    <property type="entry name" value="Decarboxylase,orotidine phosphate"/>
    <property type="match status" value="1"/>
</dbReference>
<dbReference type="GO" id="GO:0004590">
    <property type="term" value="F:orotidine-5'-phosphate decarboxylase activity"/>
    <property type="evidence" value="ECO:0007669"/>
    <property type="project" value="UniProtKB-EC"/>
</dbReference>
<dbReference type="Proteomes" id="UP000038830">
    <property type="component" value="Unassembled WGS sequence"/>
</dbReference>
<evidence type="ECO:0000256" key="5">
    <source>
        <dbReference type="ARBA" id="ARBA00022793"/>
    </source>
</evidence>
<dbReference type="UniPathway" id="UPA00070">
    <property type="reaction ID" value="UER00120"/>
</dbReference>
<organism evidence="12 13">
    <name type="scientific">Cyberlindnera jadinii (strain ATCC 18201 / CBS 1600 / BCRC 20928 / JCM 3617 / NBRC 0987 / NRRL Y-1542)</name>
    <name type="common">Torula yeast</name>
    <name type="synonym">Candida utilis</name>
    <dbReference type="NCBI Taxonomy" id="983966"/>
    <lineage>
        <taxon>Eukaryota</taxon>
        <taxon>Fungi</taxon>
        <taxon>Dikarya</taxon>
        <taxon>Ascomycota</taxon>
        <taxon>Saccharomycotina</taxon>
        <taxon>Saccharomycetes</taxon>
        <taxon>Phaffomycetales</taxon>
        <taxon>Phaffomycetaceae</taxon>
        <taxon>Cyberlindnera</taxon>
    </lineage>
</organism>
<feature type="binding site" evidence="9">
    <location>
        <position position="259"/>
    </location>
    <ligand>
        <name>substrate</name>
    </ligand>
</feature>
<evidence type="ECO:0000256" key="2">
    <source>
        <dbReference type="ARBA" id="ARBA00011018"/>
    </source>
</evidence>
<evidence type="ECO:0000313" key="12">
    <source>
        <dbReference type="EMBL" id="CEP22116.1"/>
    </source>
</evidence>
<evidence type="ECO:0000259" key="11">
    <source>
        <dbReference type="SMART" id="SM00934"/>
    </source>
</evidence>
<gene>
    <name evidence="12" type="primary">URA3</name>
    <name evidence="12" type="ORF">BN1211_2386</name>
</gene>
<dbReference type="GO" id="GO:0044205">
    <property type="term" value="P:'de novo' UMP biosynthetic process"/>
    <property type="evidence" value="ECO:0007669"/>
    <property type="project" value="UniProtKB-UniPathway"/>
</dbReference>
<feature type="active site" description="For OMPdecase activity" evidence="8">
    <location>
        <position position="121"/>
    </location>
</feature>
<evidence type="ECO:0000313" key="13">
    <source>
        <dbReference type="Proteomes" id="UP000038830"/>
    </source>
</evidence>
<dbReference type="PANTHER" id="PTHR32119">
    <property type="entry name" value="OROTIDINE 5'-PHOSPHATE DECARBOXYLASE"/>
    <property type="match status" value="1"/>
</dbReference>
<protein>
    <recommendedName>
        <fullName evidence="4 10">Orotidine 5'-phosphate decarboxylase</fullName>
        <ecNumber evidence="3 10">4.1.1.23</ecNumber>
    </recommendedName>
</protein>
<feature type="active site" description="For OMPdecase activity" evidence="8">
    <location>
        <position position="118"/>
    </location>
</feature>
<evidence type="ECO:0000256" key="9">
    <source>
        <dbReference type="PIRSR" id="PIRSR614732-2"/>
    </source>
</evidence>